<protein>
    <recommendedName>
        <fullName evidence="3">AB hydrolase-1 domain-containing protein</fullName>
    </recommendedName>
</protein>
<evidence type="ECO:0000313" key="2">
    <source>
        <dbReference type="Proteomes" id="UP000030671"/>
    </source>
</evidence>
<gene>
    <name evidence="1" type="ORF">HETIRDRAFT_411292</name>
</gene>
<dbReference type="InParanoid" id="W4JX54"/>
<evidence type="ECO:0000313" key="1">
    <source>
        <dbReference type="EMBL" id="ETW78142.1"/>
    </source>
</evidence>
<accession>W4JX54</accession>
<organism evidence="1 2">
    <name type="scientific">Heterobasidion irregulare (strain TC 32-1)</name>
    <dbReference type="NCBI Taxonomy" id="747525"/>
    <lineage>
        <taxon>Eukaryota</taxon>
        <taxon>Fungi</taxon>
        <taxon>Dikarya</taxon>
        <taxon>Basidiomycota</taxon>
        <taxon>Agaricomycotina</taxon>
        <taxon>Agaricomycetes</taxon>
        <taxon>Russulales</taxon>
        <taxon>Bondarzewiaceae</taxon>
        <taxon>Heterobasidion</taxon>
        <taxon>Heterobasidion annosum species complex</taxon>
    </lineage>
</organism>
<sequence length="349" mass="39325">MPLAPVDNKGTQLYYEDTGAVEGVSYTTLIIVHGTGIHGAFFRPMLSFAAQNNLRVVLVNRRDYPGSTPISDEELATIGKGSTPEAQSAFMTSRGLEIVEFLAWFVKSQDIPPISHGDGKMEGGLAVVAWSSANATFLALFSHLDQVSSENRDLLESYFRTYVFYDGPRWAIGYPHIEGFSRPFYTVTTEHERFEVFKSWISAYYQHPNIEARSLAGLTDKALVKEKVATFSRMTPEEIDAVTSRTALFHSEPLVRTIDPDVFGAHMRKALFDKEMARVWPGTQVKLLQCSESLWETLHVLWELEALYDENRANGSSGRAMEFHMMTEANHCAQWDEPERLTRLLATIV</sequence>
<dbReference type="EMBL" id="KI925462">
    <property type="protein sequence ID" value="ETW78142.1"/>
    <property type="molecule type" value="Genomic_DNA"/>
</dbReference>
<dbReference type="Gene3D" id="3.40.50.1820">
    <property type="entry name" value="alpha/beta hydrolase"/>
    <property type="match status" value="1"/>
</dbReference>
<dbReference type="eggNOG" id="ENOG502SQ6G">
    <property type="taxonomic scope" value="Eukaryota"/>
</dbReference>
<dbReference type="AlphaFoldDB" id="W4JX54"/>
<dbReference type="HOGENOM" id="CLU_045014_0_0_1"/>
<dbReference type="GeneID" id="20672941"/>
<dbReference type="InterPro" id="IPR029058">
    <property type="entry name" value="AB_hydrolase_fold"/>
</dbReference>
<dbReference type="Proteomes" id="UP000030671">
    <property type="component" value="Unassembled WGS sequence"/>
</dbReference>
<evidence type="ECO:0008006" key="3">
    <source>
        <dbReference type="Google" id="ProtNLM"/>
    </source>
</evidence>
<proteinExistence type="predicted"/>
<keyword evidence="2" id="KW-1185">Reference proteome</keyword>
<reference evidence="1 2" key="1">
    <citation type="journal article" date="2012" name="New Phytol.">
        <title>Insight into trade-off between wood decay and parasitism from the genome of a fungal forest pathogen.</title>
        <authorList>
            <person name="Olson A."/>
            <person name="Aerts A."/>
            <person name="Asiegbu F."/>
            <person name="Belbahri L."/>
            <person name="Bouzid O."/>
            <person name="Broberg A."/>
            <person name="Canback B."/>
            <person name="Coutinho P.M."/>
            <person name="Cullen D."/>
            <person name="Dalman K."/>
            <person name="Deflorio G."/>
            <person name="van Diepen L.T."/>
            <person name="Dunand C."/>
            <person name="Duplessis S."/>
            <person name="Durling M."/>
            <person name="Gonthier P."/>
            <person name="Grimwood J."/>
            <person name="Fossdal C.G."/>
            <person name="Hansson D."/>
            <person name="Henrissat B."/>
            <person name="Hietala A."/>
            <person name="Himmelstrand K."/>
            <person name="Hoffmeister D."/>
            <person name="Hogberg N."/>
            <person name="James T.Y."/>
            <person name="Karlsson M."/>
            <person name="Kohler A."/>
            <person name="Kues U."/>
            <person name="Lee Y.H."/>
            <person name="Lin Y.C."/>
            <person name="Lind M."/>
            <person name="Lindquist E."/>
            <person name="Lombard V."/>
            <person name="Lucas S."/>
            <person name="Lunden K."/>
            <person name="Morin E."/>
            <person name="Murat C."/>
            <person name="Park J."/>
            <person name="Raffaello T."/>
            <person name="Rouze P."/>
            <person name="Salamov A."/>
            <person name="Schmutz J."/>
            <person name="Solheim H."/>
            <person name="Stahlberg J."/>
            <person name="Velez H."/>
            <person name="de Vries R.P."/>
            <person name="Wiebenga A."/>
            <person name="Woodward S."/>
            <person name="Yakovlev I."/>
            <person name="Garbelotto M."/>
            <person name="Martin F."/>
            <person name="Grigoriev I.V."/>
            <person name="Stenlid J."/>
        </authorList>
    </citation>
    <scope>NUCLEOTIDE SEQUENCE [LARGE SCALE GENOMIC DNA]</scope>
    <source>
        <strain evidence="1 2">TC 32-1</strain>
    </source>
</reference>
<dbReference type="RefSeq" id="XP_009550140.1">
    <property type="nucleotide sequence ID" value="XM_009551845.1"/>
</dbReference>
<dbReference type="KEGG" id="hir:HETIRDRAFT_411292"/>
<name>W4JX54_HETIT</name>
<dbReference type="OrthoDB" id="5311491at2759"/>
<dbReference type="SUPFAM" id="SSF53474">
    <property type="entry name" value="alpha/beta-Hydrolases"/>
    <property type="match status" value="1"/>
</dbReference>